<evidence type="ECO:0000313" key="2">
    <source>
        <dbReference type="Proteomes" id="UP000007076"/>
    </source>
</evidence>
<dbReference type="HOGENOM" id="CLU_055286_2_0_11"/>
<accession>E4N5T0</accession>
<dbReference type="PANTHER" id="PTHR21621:SF0">
    <property type="entry name" value="BETA-CITRYLGLUTAMATE SYNTHASE B-RELATED"/>
    <property type="match status" value="1"/>
</dbReference>
<gene>
    <name evidence="1" type="ordered locus">KSE_07210</name>
</gene>
<name>E4N5T0_KITSK</name>
<dbReference type="eggNOG" id="COG0189">
    <property type="taxonomic scope" value="Bacteria"/>
</dbReference>
<dbReference type="Gene3D" id="3.30.470.20">
    <property type="entry name" value="ATP-grasp fold, B domain"/>
    <property type="match status" value="1"/>
</dbReference>
<dbReference type="KEGG" id="ksk:KSE_07210"/>
<dbReference type="STRING" id="452652.KSE_07210"/>
<dbReference type="GO" id="GO:0009432">
    <property type="term" value="P:SOS response"/>
    <property type="evidence" value="ECO:0007669"/>
    <property type="project" value="TreeGrafter"/>
</dbReference>
<dbReference type="GO" id="GO:0005737">
    <property type="term" value="C:cytoplasm"/>
    <property type="evidence" value="ECO:0007669"/>
    <property type="project" value="TreeGrafter"/>
</dbReference>
<evidence type="ECO:0000313" key="1">
    <source>
        <dbReference type="EMBL" id="BAJ26561.1"/>
    </source>
</evidence>
<dbReference type="EMBL" id="AP010968">
    <property type="protein sequence ID" value="BAJ26561.1"/>
    <property type="molecule type" value="Genomic_DNA"/>
</dbReference>
<dbReference type="AlphaFoldDB" id="E4N5T0"/>
<organism evidence="1 2">
    <name type="scientific">Kitasatospora setae (strain ATCC 33774 / DSM 43861 / JCM 3304 / KCC A-0304 / NBRC 14216 / KM-6054)</name>
    <name type="common">Streptomyces setae</name>
    <dbReference type="NCBI Taxonomy" id="452652"/>
    <lineage>
        <taxon>Bacteria</taxon>
        <taxon>Bacillati</taxon>
        <taxon>Actinomycetota</taxon>
        <taxon>Actinomycetes</taxon>
        <taxon>Kitasatosporales</taxon>
        <taxon>Streptomycetaceae</taxon>
        <taxon>Kitasatospora</taxon>
    </lineage>
</organism>
<protein>
    <recommendedName>
        <fullName evidence="3">ATP-grasp ribosomal peptide maturase</fullName>
    </recommendedName>
</protein>
<keyword evidence="2" id="KW-1185">Reference proteome</keyword>
<dbReference type="PANTHER" id="PTHR21621">
    <property type="entry name" value="RIBOSOMAL PROTEIN S6 MODIFICATION PROTEIN"/>
    <property type="match status" value="1"/>
</dbReference>
<dbReference type="Proteomes" id="UP000007076">
    <property type="component" value="Chromosome"/>
</dbReference>
<dbReference type="GO" id="GO:0018169">
    <property type="term" value="F:ribosomal S6-glutamic acid ligase activity"/>
    <property type="evidence" value="ECO:0007669"/>
    <property type="project" value="TreeGrafter"/>
</dbReference>
<reference evidence="1 2" key="1">
    <citation type="journal article" date="2010" name="DNA Res.">
        <title>Genome sequence of Kitasatospora setae NBRC 14216T: an evolutionary snapshot of the family Streptomycetaceae.</title>
        <authorList>
            <person name="Ichikawa N."/>
            <person name="Oguchi A."/>
            <person name="Ikeda H."/>
            <person name="Ishikawa J."/>
            <person name="Kitani S."/>
            <person name="Watanabe Y."/>
            <person name="Nakamura S."/>
            <person name="Katano Y."/>
            <person name="Kishi E."/>
            <person name="Sasagawa M."/>
            <person name="Ankai A."/>
            <person name="Fukui S."/>
            <person name="Hashimoto Y."/>
            <person name="Kamata S."/>
            <person name="Otoguro M."/>
            <person name="Tanikawa S."/>
            <person name="Nihira T."/>
            <person name="Horinouchi S."/>
            <person name="Ohnishi Y."/>
            <person name="Hayakawa M."/>
            <person name="Kuzuyama T."/>
            <person name="Arisawa A."/>
            <person name="Nomoto F."/>
            <person name="Miura H."/>
            <person name="Takahashi Y."/>
            <person name="Fujita N."/>
        </authorList>
    </citation>
    <scope>NUCLEOTIDE SEQUENCE [LARGE SCALE GENOMIC DNA]</scope>
    <source>
        <strain evidence="2">ATCC 33774 / DSM 43861 / JCM 3304 / KCC A-0304 / NBRC 14216 / KM-6054</strain>
    </source>
</reference>
<sequence>MWVRRPSPYDPPPGMAEHDGKFAAAQGFWGTGGILASLPGAHYVNHPWRIRNAEYKPAQLSVALRSGFLVPDTVITADPDEAREFCAAQPGGAVYKPLWDSRYRDAEGAAQQVWVRGVDPAEITDDVSLCPHLFQAKVPKVFDVRVTAVGDRLFGVRVDSPDLDWRYRQDLMTCTPIEIPEAVARSVAAYLGELGLVYGAFDFAATPDGAWYFFECNANGQWAWQPTETTAAVADALADQLQKGSDT</sequence>
<evidence type="ECO:0008006" key="3">
    <source>
        <dbReference type="Google" id="ProtNLM"/>
    </source>
</evidence>
<dbReference type="SUPFAM" id="SSF56059">
    <property type="entry name" value="Glutathione synthetase ATP-binding domain-like"/>
    <property type="match status" value="1"/>
</dbReference>
<proteinExistence type="predicted"/>